<reference evidence="2" key="1">
    <citation type="submission" date="2022-07" db="EMBL/GenBank/DDBJ databases">
        <title>Enhanced cultured diversity of the mouse gut microbiota enables custom-made synthetic communities.</title>
        <authorList>
            <person name="Afrizal A."/>
        </authorList>
    </citation>
    <scope>NUCLEOTIDE SEQUENCE</scope>
    <source>
        <strain evidence="2">DSM 29186</strain>
    </source>
</reference>
<keyword evidence="3" id="KW-1185">Reference proteome</keyword>
<feature type="transmembrane region" description="Helical" evidence="1">
    <location>
        <begin position="12"/>
        <end position="31"/>
    </location>
</feature>
<keyword evidence="1" id="KW-0472">Membrane</keyword>
<evidence type="ECO:0000313" key="2">
    <source>
        <dbReference type="EMBL" id="MCR1824317.1"/>
    </source>
</evidence>
<dbReference type="AlphaFoldDB" id="A0A9X2MBB3"/>
<name>A0A9X2MBB3_9FIRM</name>
<evidence type="ECO:0000256" key="1">
    <source>
        <dbReference type="SAM" id="Phobius"/>
    </source>
</evidence>
<proteinExistence type="predicted"/>
<protein>
    <submittedName>
        <fullName evidence="2">Uncharacterized protein</fullName>
    </submittedName>
</protein>
<dbReference type="Proteomes" id="UP001140817">
    <property type="component" value="Unassembled WGS sequence"/>
</dbReference>
<evidence type="ECO:0000313" key="3">
    <source>
        <dbReference type="Proteomes" id="UP001140817"/>
    </source>
</evidence>
<gene>
    <name evidence="2" type="ORF">NSA58_16165</name>
</gene>
<keyword evidence="1" id="KW-1133">Transmembrane helix</keyword>
<accession>A0A9X2MBB3</accession>
<organism evidence="2 3">
    <name type="scientific">Terrisporobacter muris</name>
    <dbReference type="NCBI Taxonomy" id="2963284"/>
    <lineage>
        <taxon>Bacteria</taxon>
        <taxon>Bacillati</taxon>
        <taxon>Bacillota</taxon>
        <taxon>Clostridia</taxon>
        <taxon>Peptostreptococcales</taxon>
        <taxon>Peptostreptococcaceae</taxon>
        <taxon>Terrisporobacter</taxon>
    </lineage>
</organism>
<comment type="caution">
    <text evidence="2">The sequence shown here is derived from an EMBL/GenBank/DDBJ whole genome shotgun (WGS) entry which is preliminary data.</text>
</comment>
<keyword evidence="1" id="KW-0812">Transmembrane</keyword>
<sequence length="42" mass="4702">MKKTSIKNKGIISNSITVMEVIIEVVFGVYFSKKISSSNNYC</sequence>
<dbReference type="EMBL" id="JANKBY010000284">
    <property type="protein sequence ID" value="MCR1824317.1"/>
    <property type="molecule type" value="Genomic_DNA"/>
</dbReference>
<dbReference type="RefSeq" id="WP_257560677.1">
    <property type="nucleotide sequence ID" value="NZ_JANKBY010000284.1"/>
</dbReference>